<name>A0A836I247_9TRYP</name>
<gene>
    <name evidence="4" type="ORF">JKF63_05659</name>
</gene>
<dbReference type="Proteomes" id="UP000674318">
    <property type="component" value="Chromosome 24"/>
</dbReference>
<evidence type="ECO:0000313" key="4">
    <source>
        <dbReference type="EMBL" id="KAG5503519.1"/>
    </source>
</evidence>
<dbReference type="KEGG" id="phet:94291692"/>
<dbReference type="OrthoDB" id="271849at2759"/>
<dbReference type="SUPFAM" id="SSF141066">
    <property type="entry name" value="ICP-like"/>
    <property type="match status" value="1"/>
</dbReference>
<protein>
    <recommendedName>
        <fullName evidence="3">Proteinase inhibitor I42 chagasin domain-containing protein</fullName>
    </recommendedName>
</protein>
<dbReference type="EMBL" id="JAFJZO010000024">
    <property type="protein sequence ID" value="KAG5503519.1"/>
    <property type="molecule type" value="Genomic_DNA"/>
</dbReference>
<keyword evidence="1" id="KW-0646">Protease inhibitor</keyword>
<dbReference type="GeneID" id="94291692"/>
<comment type="caution">
    <text evidence="4">The sequence shown here is derived from an EMBL/GenBank/DDBJ whole genome shotgun (WGS) entry which is preliminary data.</text>
</comment>
<evidence type="ECO:0000313" key="5">
    <source>
        <dbReference type="Proteomes" id="UP000674318"/>
    </source>
</evidence>
<proteinExistence type="predicted"/>
<dbReference type="PANTHER" id="PTHR36530">
    <property type="entry name" value="INHIBITOR OF CYSTEINE PEPTIDASE"/>
    <property type="match status" value="1"/>
</dbReference>
<dbReference type="InterPro" id="IPR036331">
    <property type="entry name" value="Chagasin-like_sf"/>
</dbReference>
<dbReference type="Pfam" id="PF09394">
    <property type="entry name" value="Inhibitor_I42"/>
    <property type="match status" value="1"/>
</dbReference>
<dbReference type="AlphaFoldDB" id="A0A836I247"/>
<sequence>MPMPLTIEDNHKSLDVQFGDTIEIQLPGNPSTGYSWSRLGFEGKDSHSDDHMEVKIKYSPRHSSGGMVGAGGTYNVSVTPKHSGLHTMDLIYCRSFEGPKHDSKKFKVHLNVA</sequence>
<dbReference type="RefSeq" id="XP_067756881.1">
    <property type="nucleotide sequence ID" value="XM_067901615.1"/>
</dbReference>
<evidence type="ECO:0000256" key="2">
    <source>
        <dbReference type="ARBA" id="ARBA00022704"/>
    </source>
</evidence>
<dbReference type="InterPro" id="IPR052781">
    <property type="entry name" value="Cys_protease_inhibitor_I42"/>
</dbReference>
<keyword evidence="2" id="KW-0789">Thiol protease inhibitor</keyword>
<dbReference type="GO" id="GO:0004869">
    <property type="term" value="F:cysteine-type endopeptidase inhibitor activity"/>
    <property type="evidence" value="ECO:0007669"/>
    <property type="project" value="UniProtKB-KW"/>
</dbReference>
<accession>A0A836I247</accession>
<reference evidence="4 5" key="1">
    <citation type="submission" date="2021-02" db="EMBL/GenBank/DDBJ databases">
        <title>Porcisia hertigi Genome sequencing and assembly.</title>
        <authorList>
            <person name="Almutairi H."/>
            <person name="Gatherer D."/>
        </authorList>
    </citation>
    <scope>NUCLEOTIDE SEQUENCE [LARGE SCALE GENOMIC DNA]</scope>
    <source>
        <strain evidence="4 5">C119</strain>
    </source>
</reference>
<evidence type="ECO:0000259" key="3">
    <source>
        <dbReference type="Pfam" id="PF09394"/>
    </source>
</evidence>
<feature type="domain" description="Proteinase inhibitor I42 chagasin" evidence="3">
    <location>
        <begin position="16"/>
        <end position="109"/>
    </location>
</feature>
<evidence type="ECO:0000256" key="1">
    <source>
        <dbReference type="ARBA" id="ARBA00022690"/>
    </source>
</evidence>
<dbReference type="PANTHER" id="PTHR36530:SF1">
    <property type="entry name" value="AMOEBIASIN-1"/>
    <property type="match status" value="1"/>
</dbReference>
<dbReference type="Gene3D" id="2.60.40.2020">
    <property type="match status" value="1"/>
</dbReference>
<organism evidence="4 5">
    <name type="scientific">Porcisia hertigi</name>
    <dbReference type="NCBI Taxonomy" id="2761500"/>
    <lineage>
        <taxon>Eukaryota</taxon>
        <taxon>Discoba</taxon>
        <taxon>Euglenozoa</taxon>
        <taxon>Kinetoplastea</taxon>
        <taxon>Metakinetoplastina</taxon>
        <taxon>Trypanosomatida</taxon>
        <taxon>Trypanosomatidae</taxon>
        <taxon>Leishmaniinae</taxon>
        <taxon>Porcisia</taxon>
    </lineage>
</organism>
<dbReference type="InterPro" id="IPR018990">
    <property type="entry name" value="Prot_inh_I42_chagasin"/>
</dbReference>
<keyword evidence="5" id="KW-1185">Reference proteome</keyword>